<dbReference type="EMBL" id="JAFLEQ010000012">
    <property type="protein sequence ID" value="MBN9644409.1"/>
    <property type="molecule type" value="Genomic_DNA"/>
</dbReference>
<comment type="caution">
    <text evidence="1">The sequence shown here is derived from an EMBL/GenBank/DDBJ whole genome shotgun (WGS) entry which is preliminary data.</text>
</comment>
<gene>
    <name evidence="1" type="ORF">JZY06_07265</name>
</gene>
<name>A0A939E011_9CORY</name>
<dbReference type="Proteomes" id="UP000664332">
    <property type="component" value="Unassembled WGS sequence"/>
</dbReference>
<dbReference type="RefSeq" id="WP_207278898.1">
    <property type="nucleotide sequence ID" value="NZ_JAFLEQ010000012.1"/>
</dbReference>
<sequence length="559" mass="62431">MTEHTADEIRQPSRLDIAAEAYVHDLAALVPTLGSDWGLGYDDQLQDFSPEFFDEVASRTRTMLQEIDYQEQLAADDDSIDFDATDKVTAAVMRDRLGLDLELHEAGEDLRDLNVIASPVQIIRDTLSLMPNDSERDKNTIASRLSKVDAALAGYRASLDKAAANGDVAARRQVLLVAAQCRDLAAQDSLLTTFDLGEQHDRAVGSAMEAFGRLADWLETTLAERAPADDAVGEERYRRFLRQFVGFDVDPDRAHEWGKEKLAEIIDQQTAIAEDLYGRGTTVWQAMDRLNREEKYLIHGTSALTEWMQETADRAIADLHGTHFDIPAPVQTIECLIDPAGTGGIFYTPPNDDFSRPGRMWWSVPAGEDTFHRWQELTTVYHEGVPGHHLQCGQAVCERDRLNLWRRLACWNSGHGEGWALYAEALMDELGYHDDPGTKMGLLDAQRLRAARVVLDTGVHLKKDTGDGGRWDADYAWSFLRDNVAMAEANLRFEFHRYLGWPGQAPSYALGQNLWQRMRARAEAKAMTTRAFHSTALAEGSIPMGILAQVVLGESLDAV</sequence>
<dbReference type="InterPro" id="IPR010281">
    <property type="entry name" value="DUF885"/>
</dbReference>
<protein>
    <submittedName>
        <fullName evidence="1">DUF885 domain-containing protein</fullName>
    </submittedName>
</protein>
<evidence type="ECO:0000313" key="1">
    <source>
        <dbReference type="EMBL" id="MBN9644409.1"/>
    </source>
</evidence>
<dbReference type="PANTHER" id="PTHR33361">
    <property type="entry name" value="GLR0591 PROTEIN"/>
    <property type="match status" value="1"/>
</dbReference>
<accession>A0A939E011</accession>
<keyword evidence="2" id="KW-1185">Reference proteome</keyword>
<dbReference type="Pfam" id="PF05960">
    <property type="entry name" value="DUF885"/>
    <property type="match status" value="1"/>
</dbReference>
<proteinExistence type="predicted"/>
<organism evidence="1 2">
    <name type="scientific">Corynebacterium mendelii</name>
    <dbReference type="NCBI Taxonomy" id="2765362"/>
    <lineage>
        <taxon>Bacteria</taxon>
        <taxon>Bacillati</taxon>
        <taxon>Actinomycetota</taxon>
        <taxon>Actinomycetes</taxon>
        <taxon>Mycobacteriales</taxon>
        <taxon>Corynebacteriaceae</taxon>
        <taxon>Corynebacterium</taxon>
    </lineage>
</organism>
<dbReference type="PANTHER" id="PTHR33361:SF2">
    <property type="entry name" value="DUF885 DOMAIN-CONTAINING PROTEIN"/>
    <property type="match status" value="1"/>
</dbReference>
<dbReference type="AlphaFoldDB" id="A0A939E011"/>
<evidence type="ECO:0000313" key="2">
    <source>
        <dbReference type="Proteomes" id="UP000664332"/>
    </source>
</evidence>
<reference evidence="1" key="1">
    <citation type="submission" date="2021-03" db="EMBL/GenBank/DDBJ databases">
        <authorList>
            <person name="Sun Q."/>
        </authorList>
    </citation>
    <scope>NUCLEOTIDE SEQUENCE</scope>
    <source>
        <strain evidence="1">CCM 8862</strain>
    </source>
</reference>